<dbReference type="AlphaFoldDB" id="A0A8D8WAT1"/>
<accession>A0A8D8WAT1</accession>
<proteinExistence type="predicted"/>
<name>A0A8D8WAT1_9HEMI</name>
<evidence type="ECO:0000313" key="1">
    <source>
        <dbReference type="EMBL" id="CAG6652128.1"/>
    </source>
</evidence>
<sequence length="115" mass="13402">MCILTLCEVDVLGCCQDKAVKLCLRETYNNRKAMLEERKIFNTQVENNEKFDLILPLDVNCALSVNAPFPCKLNLLFTFFPNFDFLKFIISRLENGIRRCRKMSAPLYFIVHTIC</sequence>
<protein>
    <submittedName>
        <fullName evidence="1">Uncharacterized protein</fullName>
    </submittedName>
</protein>
<reference evidence="1" key="1">
    <citation type="submission" date="2021-05" db="EMBL/GenBank/DDBJ databases">
        <authorList>
            <person name="Alioto T."/>
            <person name="Alioto T."/>
            <person name="Gomez Garrido J."/>
        </authorList>
    </citation>
    <scope>NUCLEOTIDE SEQUENCE</scope>
</reference>
<organism evidence="1">
    <name type="scientific">Cacopsylla melanoneura</name>
    <dbReference type="NCBI Taxonomy" id="428564"/>
    <lineage>
        <taxon>Eukaryota</taxon>
        <taxon>Metazoa</taxon>
        <taxon>Ecdysozoa</taxon>
        <taxon>Arthropoda</taxon>
        <taxon>Hexapoda</taxon>
        <taxon>Insecta</taxon>
        <taxon>Pterygota</taxon>
        <taxon>Neoptera</taxon>
        <taxon>Paraneoptera</taxon>
        <taxon>Hemiptera</taxon>
        <taxon>Sternorrhyncha</taxon>
        <taxon>Psylloidea</taxon>
        <taxon>Psyllidae</taxon>
        <taxon>Psyllinae</taxon>
        <taxon>Cacopsylla</taxon>
    </lineage>
</organism>
<dbReference type="EMBL" id="HBUF01170160">
    <property type="protein sequence ID" value="CAG6652128.1"/>
    <property type="molecule type" value="Transcribed_RNA"/>
</dbReference>